<evidence type="ECO:0000313" key="2">
    <source>
        <dbReference type="Proteomes" id="UP001165069"/>
    </source>
</evidence>
<gene>
    <name evidence="1" type="ORF">GETHLI_15350</name>
</gene>
<dbReference type="EMBL" id="BSDE01000002">
    <property type="protein sequence ID" value="GLH73033.1"/>
    <property type="molecule type" value="Genomic_DNA"/>
</dbReference>
<dbReference type="RefSeq" id="WP_285573509.1">
    <property type="nucleotide sequence ID" value="NZ_BSDE01000002.1"/>
</dbReference>
<dbReference type="Proteomes" id="UP001165069">
    <property type="component" value="Unassembled WGS sequence"/>
</dbReference>
<keyword evidence="2" id="KW-1185">Reference proteome</keyword>
<evidence type="ECO:0000313" key="1">
    <source>
        <dbReference type="EMBL" id="GLH73033.1"/>
    </source>
</evidence>
<protein>
    <submittedName>
        <fullName evidence="1">Uncharacterized protein</fullName>
    </submittedName>
</protein>
<proteinExistence type="predicted"/>
<comment type="caution">
    <text evidence="1">The sequence shown here is derived from an EMBL/GenBank/DDBJ whole genome shotgun (WGS) entry which is preliminary data.</text>
</comment>
<sequence length="180" mass="17645">MTVGAAGALGVPNTWTMWQPYAQTPGNTSGSAILQAFASTYAGLTNRTTGLMQADGLSALAGSGALPDLIGGMYSIAKANGSNPSTLADLQASVATMGGWDTTAASILFSGDSSNAKHGWSAAALGMNTALALASYADRQQGIPNGTAAAAAAASAGGSPQTAIQSGQSAMLQSMLDLLG</sequence>
<accession>A0ABQ5QF88</accession>
<name>A0ABQ5QF88_9BACT</name>
<organism evidence="1 2">
    <name type="scientific">Geothrix limicola</name>
    <dbReference type="NCBI Taxonomy" id="2927978"/>
    <lineage>
        <taxon>Bacteria</taxon>
        <taxon>Pseudomonadati</taxon>
        <taxon>Acidobacteriota</taxon>
        <taxon>Holophagae</taxon>
        <taxon>Holophagales</taxon>
        <taxon>Holophagaceae</taxon>
        <taxon>Geothrix</taxon>
    </lineage>
</organism>
<reference evidence="1 2" key="1">
    <citation type="journal article" date="2023" name="Antonie Van Leeuwenhoek">
        <title>Mesoterricola silvestris gen. nov., sp. nov., Mesoterricola sediminis sp. nov., Geothrix oryzae sp. nov., Geothrix edaphica sp. nov., Geothrix rubra sp. nov., and Geothrix limicola sp. nov., six novel members of Acidobacteriota isolated from soils.</title>
        <authorList>
            <person name="Itoh H."/>
            <person name="Sugisawa Y."/>
            <person name="Mise K."/>
            <person name="Xu Z."/>
            <person name="Kuniyasu M."/>
            <person name="Ushijima N."/>
            <person name="Kawano K."/>
            <person name="Kobayashi E."/>
            <person name="Shiratori Y."/>
            <person name="Masuda Y."/>
            <person name="Senoo K."/>
        </authorList>
    </citation>
    <scope>NUCLEOTIDE SEQUENCE [LARGE SCALE GENOMIC DNA]</scope>
    <source>
        <strain evidence="1 2">Red804</strain>
    </source>
</reference>